<proteinExistence type="predicted"/>
<gene>
    <name evidence="1" type="ORF">PCON_02186</name>
</gene>
<keyword evidence="2" id="KW-1185">Reference proteome</keyword>
<protein>
    <recommendedName>
        <fullName evidence="3">F-box domain-containing protein</fullName>
    </recommendedName>
</protein>
<evidence type="ECO:0000313" key="2">
    <source>
        <dbReference type="Proteomes" id="UP000018144"/>
    </source>
</evidence>
<accession>U4LWN3</accession>
<evidence type="ECO:0000313" key="1">
    <source>
        <dbReference type="EMBL" id="CCX33923.1"/>
    </source>
</evidence>
<sequence length="68" mass="7557">MHDITRQQPPPQPPLILAPISVPCEILFHILSFCSPGTLGLGNVVNLTEEHFLFVRGGIRVAEEYVTF</sequence>
<dbReference type="AlphaFoldDB" id="U4LWN3"/>
<reference evidence="1 2" key="1">
    <citation type="journal article" date="2013" name="PLoS Genet.">
        <title>The genome and development-dependent transcriptomes of Pyronema confluens: a window into fungal evolution.</title>
        <authorList>
            <person name="Traeger S."/>
            <person name="Altegoer F."/>
            <person name="Freitag M."/>
            <person name="Gabaldon T."/>
            <person name="Kempken F."/>
            <person name="Kumar A."/>
            <person name="Marcet-Houben M."/>
            <person name="Poggeler S."/>
            <person name="Stajich J.E."/>
            <person name="Nowrousian M."/>
        </authorList>
    </citation>
    <scope>NUCLEOTIDE SEQUENCE [LARGE SCALE GENOMIC DNA]</scope>
    <source>
        <strain evidence="2">CBS 100304</strain>
        <tissue evidence="1">Vegetative mycelium</tissue>
    </source>
</reference>
<dbReference type="EMBL" id="HF936260">
    <property type="protein sequence ID" value="CCX33923.1"/>
    <property type="molecule type" value="Genomic_DNA"/>
</dbReference>
<organism evidence="1 2">
    <name type="scientific">Pyronema omphalodes (strain CBS 100304)</name>
    <name type="common">Pyronema confluens</name>
    <dbReference type="NCBI Taxonomy" id="1076935"/>
    <lineage>
        <taxon>Eukaryota</taxon>
        <taxon>Fungi</taxon>
        <taxon>Dikarya</taxon>
        <taxon>Ascomycota</taxon>
        <taxon>Pezizomycotina</taxon>
        <taxon>Pezizomycetes</taxon>
        <taxon>Pezizales</taxon>
        <taxon>Pyronemataceae</taxon>
        <taxon>Pyronema</taxon>
    </lineage>
</organism>
<name>U4LWN3_PYROM</name>
<dbReference type="Proteomes" id="UP000018144">
    <property type="component" value="Unassembled WGS sequence"/>
</dbReference>
<evidence type="ECO:0008006" key="3">
    <source>
        <dbReference type="Google" id="ProtNLM"/>
    </source>
</evidence>